<feature type="transmembrane region" description="Helical" evidence="2">
    <location>
        <begin position="33"/>
        <end position="52"/>
    </location>
</feature>
<feature type="transmembrane region" description="Helical" evidence="2">
    <location>
        <begin position="195"/>
        <end position="215"/>
    </location>
</feature>
<feature type="transmembrane region" description="Helical" evidence="2">
    <location>
        <begin position="6"/>
        <end position="26"/>
    </location>
</feature>
<protein>
    <recommendedName>
        <fullName evidence="3">DUF6545 domain-containing protein</fullName>
    </recommendedName>
</protein>
<accession>A0A2K8P8B1</accession>
<name>A0A2K8P8B1_STRLA</name>
<feature type="transmembrane region" description="Helical" evidence="2">
    <location>
        <begin position="64"/>
        <end position="87"/>
    </location>
</feature>
<keyword evidence="2" id="KW-1133">Transmembrane helix</keyword>
<feature type="transmembrane region" description="Helical" evidence="2">
    <location>
        <begin position="235"/>
        <end position="256"/>
    </location>
</feature>
<dbReference type="InterPro" id="IPR050039">
    <property type="entry name" value="MAB_1171c-like"/>
</dbReference>
<keyword evidence="2" id="KW-0812">Transmembrane</keyword>
<evidence type="ECO:0000313" key="5">
    <source>
        <dbReference type="Proteomes" id="UP000231791"/>
    </source>
</evidence>
<gene>
    <name evidence="4" type="ORF">SLAV_05385</name>
</gene>
<dbReference type="AlphaFoldDB" id="A0A2K8P8B1"/>
<evidence type="ECO:0000256" key="2">
    <source>
        <dbReference type="SAM" id="Phobius"/>
    </source>
</evidence>
<dbReference type="InterPro" id="IPR046675">
    <property type="entry name" value="DUF6545"/>
</dbReference>
<evidence type="ECO:0000313" key="4">
    <source>
        <dbReference type="EMBL" id="ATZ22982.1"/>
    </source>
</evidence>
<evidence type="ECO:0000259" key="3">
    <source>
        <dbReference type="Pfam" id="PF20182"/>
    </source>
</evidence>
<feature type="domain" description="DUF6545" evidence="3">
    <location>
        <begin position="294"/>
        <end position="394"/>
    </location>
</feature>
<keyword evidence="2" id="KW-0472">Membrane</keyword>
<sequence>MQQGVNFYIPTAALAAVLLVKLPALVRGWRSPLVRTVNALILLHCAGFFFSAPPTVTAVNRLTGISNFSALLVHCILCAYACTCLALMENWRGDKAGRPRTRWRVRVWILGHCLVVLLVIVCFVLGDVPDERPSDFDTYYANTPFIGEMLVLYLSSSVVAAGRATVVCWSWSLALRKEIRTDGPAAADGWLRASLYVLGAGFLSNFFCGSFKLLAVAARWDGRNWDVLNAGVAEYAPFGAMIVTLGFLLPVFGPWVTERLVEPGRTFLALAPLMRVVRPSATGGPDPLALTTPWYAGPEQRLVNRMTNIQDGMLRLRPYCADGIRELAYREAVRKGASRPDAVAAGLAAMLHAAAEARARATPADEDESRRAAHALRSSETEYGDLMVRVSRALPPRREPHRRGAVPMAGARRPPT</sequence>
<dbReference type="KEGG" id="slx:SLAV_05385"/>
<evidence type="ECO:0000256" key="1">
    <source>
        <dbReference type="SAM" id="MobiDB-lite"/>
    </source>
</evidence>
<feature type="region of interest" description="Disordered" evidence="1">
    <location>
        <begin position="390"/>
        <end position="416"/>
    </location>
</feature>
<dbReference type="RefSeq" id="WP_051841399.1">
    <property type="nucleotide sequence ID" value="NZ_CP024985.1"/>
</dbReference>
<dbReference type="EMBL" id="CP024985">
    <property type="protein sequence ID" value="ATZ22982.1"/>
    <property type="molecule type" value="Genomic_DNA"/>
</dbReference>
<dbReference type="OrthoDB" id="3862631at2"/>
<organism evidence="4 5">
    <name type="scientific">Streptomyces lavendulae subsp. lavendulae</name>
    <dbReference type="NCBI Taxonomy" id="58340"/>
    <lineage>
        <taxon>Bacteria</taxon>
        <taxon>Bacillati</taxon>
        <taxon>Actinomycetota</taxon>
        <taxon>Actinomycetes</taxon>
        <taxon>Kitasatosporales</taxon>
        <taxon>Streptomycetaceae</taxon>
        <taxon>Streptomyces</taxon>
    </lineage>
</organism>
<keyword evidence="5" id="KW-1185">Reference proteome</keyword>
<dbReference type="Pfam" id="PF20182">
    <property type="entry name" value="DUF6545"/>
    <property type="match status" value="1"/>
</dbReference>
<proteinExistence type="predicted"/>
<dbReference type="Proteomes" id="UP000231791">
    <property type="component" value="Chromosome"/>
</dbReference>
<feature type="region of interest" description="Disordered" evidence="1">
    <location>
        <begin position="358"/>
        <end position="378"/>
    </location>
</feature>
<reference evidence="4 5" key="1">
    <citation type="submission" date="2017-11" db="EMBL/GenBank/DDBJ databases">
        <title>Complete genome sequence of Streptomyces lavendulae subsp. lavendulae CCM 3239 (formerly 'Streptomyces aureofaciens CCM 3239'), the producer of the angucycline-type antibiotic auricin.</title>
        <authorList>
            <person name="Busche T."/>
            <person name="Novakova R."/>
            <person name="Al'Dilaimi A."/>
            <person name="Homerova D."/>
            <person name="Feckova L."/>
            <person name="Rezuchova B."/>
            <person name="Mingyar E."/>
            <person name="Csolleiova D."/>
            <person name="Bekeova C."/>
            <person name="Winkler A."/>
            <person name="Sevcikova B."/>
            <person name="Kalinowski J."/>
            <person name="Kormanec J."/>
            <person name="Ruckert C."/>
        </authorList>
    </citation>
    <scope>NUCLEOTIDE SEQUENCE [LARGE SCALE GENOMIC DNA]</scope>
    <source>
        <strain evidence="4 5">CCM 3239</strain>
    </source>
</reference>
<dbReference type="GeneID" id="49382204"/>
<feature type="transmembrane region" description="Helical" evidence="2">
    <location>
        <begin position="107"/>
        <end position="126"/>
    </location>
</feature>
<dbReference type="NCBIfam" id="NF042915">
    <property type="entry name" value="MAB_1171c_fam"/>
    <property type="match status" value="1"/>
</dbReference>
<feature type="transmembrane region" description="Helical" evidence="2">
    <location>
        <begin position="150"/>
        <end position="174"/>
    </location>
</feature>